<keyword evidence="4" id="KW-1185">Reference proteome</keyword>
<dbReference type="AlphaFoldDB" id="A0A6M0ICL9"/>
<feature type="domain" description="HTH cro/C1-type" evidence="2">
    <location>
        <begin position="14"/>
        <end position="68"/>
    </location>
</feature>
<dbReference type="GO" id="GO:0005829">
    <property type="term" value="C:cytosol"/>
    <property type="evidence" value="ECO:0007669"/>
    <property type="project" value="TreeGrafter"/>
</dbReference>
<keyword evidence="1" id="KW-0238">DNA-binding</keyword>
<dbReference type="Proteomes" id="UP000477386">
    <property type="component" value="Unassembled WGS sequence"/>
</dbReference>
<accession>A0A6M0ICL9</accession>
<dbReference type="SUPFAM" id="SSF47413">
    <property type="entry name" value="lambda repressor-like DNA-binding domains"/>
    <property type="match status" value="1"/>
</dbReference>
<dbReference type="InterPro" id="IPR001387">
    <property type="entry name" value="Cro/C1-type_HTH"/>
</dbReference>
<name>A0A6M0ICL9_9BACT</name>
<dbReference type="PANTHER" id="PTHR46797:SF1">
    <property type="entry name" value="METHYLPHOSPHONATE SYNTHASE"/>
    <property type="match status" value="1"/>
</dbReference>
<sequence>MEKATFLKLLGQNIASLRLAKGWSQTDLANACDKDRQTLHKVENGQVNVSVYFLKQIAEALEIPVYQILVFK</sequence>
<evidence type="ECO:0000313" key="3">
    <source>
        <dbReference type="EMBL" id="NEU65949.1"/>
    </source>
</evidence>
<dbReference type="EMBL" id="JAAGNZ010000001">
    <property type="protein sequence ID" value="NEU65949.1"/>
    <property type="molecule type" value="Genomic_DNA"/>
</dbReference>
<organism evidence="3 4">
    <name type="scientific">Spirosoma agri</name>
    <dbReference type="NCBI Taxonomy" id="1987381"/>
    <lineage>
        <taxon>Bacteria</taxon>
        <taxon>Pseudomonadati</taxon>
        <taxon>Bacteroidota</taxon>
        <taxon>Cytophagia</taxon>
        <taxon>Cytophagales</taxon>
        <taxon>Cytophagaceae</taxon>
        <taxon>Spirosoma</taxon>
    </lineage>
</organism>
<protein>
    <submittedName>
        <fullName evidence="3">Helix-turn-helix transcriptional regulator</fullName>
    </submittedName>
</protein>
<comment type="caution">
    <text evidence="3">The sequence shown here is derived from an EMBL/GenBank/DDBJ whole genome shotgun (WGS) entry which is preliminary data.</text>
</comment>
<dbReference type="RefSeq" id="WP_164035243.1">
    <property type="nucleotide sequence ID" value="NZ_JAAGNZ010000001.1"/>
</dbReference>
<dbReference type="GO" id="GO:0003677">
    <property type="term" value="F:DNA binding"/>
    <property type="evidence" value="ECO:0007669"/>
    <property type="project" value="UniProtKB-KW"/>
</dbReference>
<dbReference type="SMART" id="SM00530">
    <property type="entry name" value="HTH_XRE"/>
    <property type="match status" value="1"/>
</dbReference>
<evidence type="ECO:0000256" key="1">
    <source>
        <dbReference type="ARBA" id="ARBA00023125"/>
    </source>
</evidence>
<dbReference type="Gene3D" id="1.10.260.40">
    <property type="entry name" value="lambda repressor-like DNA-binding domains"/>
    <property type="match status" value="1"/>
</dbReference>
<gene>
    <name evidence="3" type="ORF">GK091_03585</name>
</gene>
<dbReference type="InterPro" id="IPR050807">
    <property type="entry name" value="TransReg_Diox_bact_type"/>
</dbReference>
<dbReference type="CDD" id="cd00093">
    <property type="entry name" value="HTH_XRE"/>
    <property type="match status" value="1"/>
</dbReference>
<dbReference type="Pfam" id="PF01381">
    <property type="entry name" value="HTH_3"/>
    <property type="match status" value="1"/>
</dbReference>
<proteinExistence type="predicted"/>
<dbReference type="PANTHER" id="PTHR46797">
    <property type="entry name" value="HTH-TYPE TRANSCRIPTIONAL REGULATOR"/>
    <property type="match status" value="1"/>
</dbReference>
<dbReference type="PROSITE" id="PS50943">
    <property type="entry name" value="HTH_CROC1"/>
    <property type="match status" value="1"/>
</dbReference>
<reference evidence="3 4" key="1">
    <citation type="submission" date="2020-02" db="EMBL/GenBank/DDBJ databases">
        <title>Draft genome sequence of two Spirosoma agri KCTC 52727 and Spirosoma terrae KCTC 52035.</title>
        <authorList>
            <person name="Rojas J."/>
            <person name="Ambika Manirajan B."/>
            <person name="Ratering S."/>
            <person name="Suarez C."/>
            <person name="Schnell S."/>
        </authorList>
    </citation>
    <scope>NUCLEOTIDE SEQUENCE [LARGE SCALE GENOMIC DNA]</scope>
    <source>
        <strain evidence="3 4">KCTC 52727</strain>
    </source>
</reference>
<evidence type="ECO:0000259" key="2">
    <source>
        <dbReference type="PROSITE" id="PS50943"/>
    </source>
</evidence>
<dbReference type="GO" id="GO:0003700">
    <property type="term" value="F:DNA-binding transcription factor activity"/>
    <property type="evidence" value="ECO:0007669"/>
    <property type="project" value="TreeGrafter"/>
</dbReference>
<dbReference type="InterPro" id="IPR010982">
    <property type="entry name" value="Lambda_DNA-bd_dom_sf"/>
</dbReference>
<evidence type="ECO:0000313" key="4">
    <source>
        <dbReference type="Proteomes" id="UP000477386"/>
    </source>
</evidence>